<gene>
    <name evidence="3" type="ORF">CAP_4051</name>
</gene>
<proteinExistence type="predicted"/>
<keyword evidence="2" id="KW-0732">Signal</keyword>
<dbReference type="AlphaFoldDB" id="A0A017TIU2"/>
<evidence type="ECO:0000256" key="2">
    <source>
        <dbReference type="SAM" id="SignalP"/>
    </source>
</evidence>
<feature type="compositionally biased region" description="Low complexity" evidence="1">
    <location>
        <begin position="49"/>
        <end position="94"/>
    </location>
</feature>
<feature type="region of interest" description="Disordered" evidence="1">
    <location>
        <begin position="33"/>
        <end position="94"/>
    </location>
</feature>
<dbReference type="RefSeq" id="WP_052373981.1">
    <property type="nucleotide sequence ID" value="NZ_ASRX01000003.1"/>
</dbReference>
<comment type="caution">
    <text evidence="3">The sequence shown here is derived from an EMBL/GenBank/DDBJ whole genome shotgun (WGS) entry which is preliminary data.</text>
</comment>
<dbReference type="OrthoDB" id="5510472at2"/>
<evidence type="ECO:0000313" key="4">
    <source>
        <dbReference type="Proteomes" id="UP000019678"/>
    </source>
</evidence>
<name>A0A017TIU2_9BACT</name>
<feature type="chain" id="PRO_5001497319" evidence="2">
    <location>
        <begin position="24"/>
        <end position="325"/>
    </location>
</feature>
<dbReference type="Proteomes" id="UP000019678">
    <property type="component" value="Unassembled WGS sequence"/>
</dbReference>
<keyword evidence="4" id="KW-1185">Reference proteome</keyword>
<dbReference type="EMBL" id="ASRX01000003">
    <property type="protein sequence ID" value="EYF08521.1"/>
    <property type="molecule type" value="Genomic_DNA"/>
</dbReference>
<dbReference type="PROSITE" id="PS51257">
    <property type="entry name" value="PROKAR_LIPOPROTEIN"/>
    <property type="match status" value="1"/>
</dbReference>
<reference evidence="3 4" key="1">
    <citation type="submission" date="2013-05" db="EMBL/GenBank/DDBJ databases">
        <title>Genome assembly of Chondromyces apiculatus DSM 436.</title>
        <authorList>
            <person name="Sharma G."/>
            <person name="Khatri I."/>
            <person name="Kaur C."/>
            <person name="Mayilraj S."/>
            <person name="Subramanian S."/>
        </authorList>
    </citation>
    <scope>NUCLEOTIDE SEQUENCE [LARGE SCALE GENOMIC DNA]</scope>
    <source>
        <strain evidence="3 4">DSM 436</strain>
    </source>
</reference>
<protein>
    <submittedName>
        <fullName evidence="3">Tropomyosin-1, isoforms 33/34 (Tropomyosin II)</fullName>
    </submittedName>
</protein>
<accession>A0A017TIU2</accession>
<evidence type="ECO:0000256" key="1">
    <source>
        <dbReference type="SAM" id="MobiDB-lite"/>
    </source>
</evidence>
<feature type="signal peptide" evidence="2">
    <location>
        <begin position="1"/>
        <end position="23"/>
    </location>
</feature>
<dbReference type="STRING" id="1192034.CAP_4051"/>
<dbReference type="InterPro" id="IPR029058">
    <property type="entry name" value="AB_hydrolase_fold"/>
</dbReference>
<dbReference type="Gene3D" id="3.40.50.1820">
    <property type="entry name" value="alpha/beta hydrolase"/>
    <property type="match status" value="1"/>
</dbReference>
<sequence>MADRRTLTRALALALTTVPLALAACDPTLKHVPTETSGHAQAPAPPSSALPAPASSPASNASSNASSSAASNASSSATTAPSPSSGAPAASPAPRALSPLTAAGALIELPIEGHPPAVVSVPLGATTRRPVVLATHGNFDRPEWQCQVWRDIVGPSVFVLCPRGNARRDSPAPDDIRFTYANNQALEREIRAGLAALRALYPDHVDPGPVVYTGFSLGAITGVAILGRDPALFPRAILVEGGSEKWTPGAITAYAKAGGQRLLIACGQPGCVASAKHPASRLDKAGVPTRVVHGKGVGHGYTGAVADEIKTAFSWLVEGDPRFAP</sequence>
<organism evidence="3 4">
    <name type="scientific">Chondromyces apiculatus DSM 436</name>
    <dbReference type="NCBI Taxonomy" id="1192034"/>
    <lineage>
        <taxon>Bacteria</taxon>
        <taxon>Pseudomonadati</taxon>
        <taxon>Myxococcota</taxon>
        <taxon>Polyangia</taxon>
        <taxon>Polyangiales</taxon>
        <taxon>Polyangiaceae</taxon>
        <taxon>Chondromyces</taxon>
    </lineage>
</organism>
<dbReference type="SUPFAM" id="SSF53474">
    <property type="entry name" value="alpha/beta-Hydrolases"/>
    <property type="match status" value="1"/>
</dbReference>
<evidence type="ECO:0000313" key="3">
    <source>
        <dbReference type="EMBL" id="EYF08521.1"/>
    </source>
</evidence>